<sequence length="195" mass="21885">MKKFFTRFKTKEPDPTNASWGNVAGFYSMLLFLTAIPFALIVGLVWLNGIMGFNTYIFIGFAVLMGIAIWRLYRGWGRFKQRLAAQGSEVQDLMREAAKTGGNMEVSVMNGLFTVRYHGRGGVLPEGLPQGRSAPLALEGPVMDAEAVEEPQPQPLSPERIREELCEFLRLREEGVITSEEFDRLKTSLLQRIPA</sequence>
<feature type="transmembrane region" description="Helical" evidence="1">
    <location>
        <begin position="53"/>
        <end position="73"/>
    </location>
</feature>
<keyword evidence="1" id="KW-0472">Membrane</keyword>
<evidence type="ECO:0000256" key="1">
    <source>
        <dbReference type="SAM" id="Phobius"/>
    </source>
</evidence>
<evidence type="ECO:0000313" key="2">
    <source>
        <dbReference type="EMBL" id="HHS29816.1"/>
    </source>
</evidence>
<dbReference type="EMBL" id="DTGR01000142">
    <property type="protein sequence ID" value="HHS29816.1"/>
    <property type="molecule type" value="Genomic_DNA"/>
</dbReference>
<dbReference type="AlphaFoldDB" id="A0A7V6DQ36"/>
<comment type="caution">
    <text evidence="2">The sequence shown here is derived from an EMBL/GenBank/DDBJ whole genome shotgun (WGS) entry which is preliminary data.</text>
</comment>
<keyword evidence="1" id="KW-1133">Transmembrane helix</keyword>
<evidence type="ECO:0008006" key="3">
    <source>
        <dbReference type="Google" id="ProtNLM"/>
    </source>
</evidence>
<gene>
    <name evidence="2" type="ORF">ENV52_08975</name>
</gene>
<name>A0A7V6DQ36_9BACT</name>
<feature type="transmembrane region" description="Helical" evidence="1">
    <location>
        <begin position="20"/>
        <end position="47"/>
    </location>
</feature>
<keyword evidence="1" id="KW-0812">Transmembrane</keyword>
<accession>A0A7V6DQ36</accession>
<reference evidence="2" key="1">
    <citation type="journal article" date="2020" name="mSystems">
        <title>Genome- and Community-Level Interaction Insights into Carbon Utilization and Element Cycling Functions of Hydrothermarchaeota in Hydrothermal Sediment.</title>
        <authorList>
            <person name="Zhou Z."/>
            <person name="Liu Y."/>
            <person name="Xu W."/>
            <person name="Pan J."/>
            <person name="Luo Z.H."/>
            <person name="Li M."/>
        </authorList>
    </citation>
    <scope>NUCLEOTIDE SEQUENCE [LARGE SCALE GENOMIC DNA]</scope>
    <source>
        <strain evidence="2">SpSt-767</strain>
    </source>
</reference>
<organism evidence="2">
    <name type="scientific">Desulfobacca acetoxidans</name>
    <dbReference type="NCBI Taxonomy" id="60893"/>
    <lineage>
        <taxon>Bacteria</taxon>
        <taxon>Pseudomonadati</taxon>
        <taxon>Thermodesulfobacteriota</taxon>
        <taxon>Desulfobaccia</taxon>
        <taxon>Desulfobaccales</taxon>
        <taxon>Desulfobaccaceae</taxon>
        <taxon>Desulfobacca</taxon>
    </lineage>
</organism>
<proteinExistence type="predicted"/>
<protein>
    <recommendedName>
        <fullName evidence="3">SHOCT domain-containing protein</fullName>
    </recommendedName>
</protein>